<evidence type="ECO:0000256" key="1">
    <source>
        <dbReference type="ARBA" id="ARBA00004651"/>
    </source>
</evidence>
<name>A0ABS7SI14_9BURK</name>
<evidence type="ECO:0000256" key="4">
    <source>
        <dbReference type="ARBA" id="ARBA00022989"/>
    </source>
</evidence>
<evidence type="ECO:0000256" key="3">
    <source>
        <dbReference type="ARBA" id="ARBA00022692"/>
    </source>
</evidence>
<keyword evidence="9" id="KW-1185">Reference proteome</keyword>
<keyword evidence="3 6" id="KW-0812">Transmembrane</keyword>
<comment type="subcellular location">
    <subcellularLocation>
        <location evidence="1">Cell membrane</location>
        <topology evidence="1">Multi-pass membrane protein</topology>
    </subcellularLocation>
</comment>
<dbReference type="PANTHER" id="PTHR30294:SF46">
    <property type="entry name" value="ABC TRANSPORTER PERMEASE"/>
    <property type="match status" value="1"/>
</dbReference>
<evidence type="ECO:0000256" key="6">
    <source>
        <dbReference type="SAM" id="Phobius"/>
    </source>
</evidence>
<keyword evidence="4 6" id="KW-1133">Transmembrane helix</keyword>
<evidence type="ECO:0000259" key="7">
    <source>
        <dbReference type="Pfam" id="PF12698"/>
    </source>
</evidence>
<reference evidence="8 9" key="2">
    <citation type="submission" date="2021-08" db="EMBL/GenBank/DDBJ databases">
        <title>Massilia sp. R798.</title>
        <authorList>
            <person name="Baek J.H."/>
            <person name="Jung H.S."/>
            <person name="Kim K.R."/>
            <person name="Jeon C.O."/>
        </authorList>
    </citation>
    <scope>NUCLEOTIDE SEQUENCE [LARGE SCALE GENOMIC DNA]</scope>
    <source>
        <strain evidence="8 9">R798</strain>
    </source>
</reference>
<reference evidence="8 9" key="1">
    <citation type="submission" date="2021-01" db="EMBL/GenBank/DDBJ databases">
        <authorList>
            <person name="Ruan W."/>
            <person name="Khan S.A."/>
            <person name="Jeon C.O."/>
        </authorList>
    </citation>
    <scope>NUCLEOTIDE SEQUENCE [LARGE SCALE GENOMIC DNA]</scope>
    <source>
        <strain evidence="8 9">R798</strain>
    </source>
</reference>
<evidence type="ECO:0000256" key="5">
    <source>
        <dbReference type="ARBA" id="ARBA00023136"/>
    </source>
</evidence>
<feature type="transmembrane region" description="Helical" evidence="6">
    <location>
        <begin position="230"/>
        <end position="258"/>
    </location>
</feature>
<keyword evidence="2" id="KW-1003">Cell membrane</keyword>
<proteinExistence type="predicted"/>
<organism evidence="8 9">
    <name type="scientific">Massilia soli</name>
    <dbReference type="NCBI Taxonomy" id="2792854"/>
    <lineage>
        <taxon>Bacteria</taxon>
        <taxon>Pseudomonadati</taxon>
        <taxon>Pseudomonadota</taxon>
        <taxon>Betaproteobacteria</taxon>
        <taxon>Burkholderiales</taxon>
        <taxon>Oxalobacteraceae</taxon>
        <taxon>Telluria group</taxon>
        <taxon>Massilia</taxon>
    </lineage>
</organism>
<dbReference type="EMBL" id="JAFBIL020000001">
    <property type="protein sequence ID" value="MBZ2205677.1"/>
    <property type="molecule type" value="Genomic_DNA"/>
</dbReference>
<feature type="transmembrane region" description="Helical" evidence="6">
    <location>
        <begin position="190"/>
        <end position="218"/>
    </location>
</feature>
<dbReference type="Proteomes" id="UP000809349">
    <property type="component" value="Unassembled WGS sequence"/>
</dbReference>
<dbReference type="InterPro" id="IPR051449">
    <property type="entry name" value="ABC-2_transporter_component"/>
</dbReference>
<protein>
    <submittedName>
        <fullName evidence="8">ABC transporter permease</fullName>
    </submittedName>
</protein>
<feature type="transmembrane region" description="Helical" evidence="6">
    <location>
        <begin position="27"/>
        <end position="45"/>
    </location>
</feature>
<evidence type="ECO:0000313" key="8">
    <source>
        <dbReference type="EMBL" id="MBZ2205677.1"/>
    </source>
</evidence>
<comment type="caution">
    <text evidence="8">The sequence shown here is derived from an EMBL/GenBank/DDBJ whole genome shotgun (WGS) entry which is preliminary data.</text>
</comment>
<gene>
    <name evidence="8" type="ORF">I4X03_000210</name>
</gene>
<dbReference type="Gene3D" id="3.40.1710.10">
    <property type="entry name" value="abc type-2 transporter like domain"/>
    <property type="match status" value="1"/>
</dbReference>
<feature type="domain" description="ABC-2 type transporter transmembrane" evidence="7">
    <location>
        <begin position="29"/>
        <end position="374"/>
    </location>
</feature>
<evidence type="ECO:0000256" key="2">
    <source>
        <dbReference type="ARBA" id="ARBA00022475"/>
    </source>
</evidence>
<feature type="transmembrane region" description="Helical" evidence="6">
    <location>
        <begin position="299"/>
        <end position="319"/>
    </location>
</feature>
<dbReference type="Pfam" id="PF12698">
    <property type="entry name" value="ABC2_membrane_3"/>
    <property type="match status" value="1"/>
</dbReference>
<dbReference type="PANTHER" id="PTHR30294">
    <property type="entry name" value="MEMBRANE COMPONENT OF ABC TRANSPORTER YHHJ-RELATED"/>
    <property type="match status" value="1"/>
</dbReference>
<feature type="transmembrane region" description="Helical" evidence="6">
    <location>
        <begin position="355"/>
        <end position="374"/>
    </location>
</feature>
<evidence type="ECO:0000313" key="9">
    <source>
        <dbReference type="Proteomes" id="UP000809349"/>
    </source>
</evidence>
<accession>A0ABS7SI14</accession>
<sequence>MGRSMSAVRAASRAFLLTWQSIFRDKAALLLFFISGIVYSFFYPLPYSAETVRRVPVAIVDQDQSALSRQLIRFAGAHPSILVVGVSTRPEAAQELVWQGEAAGAMVIPADFSRKVLAGLQPEIEVSGHGAYPLLNKVVLNGLAEVAGTVSAGIELRRLGATTASAMQAEASRQPLTVEPLPLFNVREGYASYIVPGVVVLIIQQTFLLGIGLLFGSWRSEKSFPYAPGAASYCGALTAFALVVTLNALYFFGFVFWWQDYPRGGNLIGTAVLTVLFAYSVAALGMLIGMFFRTRERSMQLLVATSLPIMFLSGLAWPMSAIPVPLQVLGWSLPSTAAIQGFIATNQMGASLHEVRMELAGLLGLMVLFVALGMRKWRRFVLPA</sequence>
<keyword evidence="5 6" id="KW-0472">Membrane</keyword>
<feature type="transmembrane region" description="Helical" evidence="6">
    <location>
        <begin position="270"/>
        <end position="292"/>
    </location>
</feature>
<dbReference type="InterPro" id="IPR013525">
    <property type="entry name" value="ABC2_TM"/>
</dbReference>